<comment type="caution">
    <text evidence="6">The sequence shown here is derived from an EMBL/GenBank/DDBJ whole genome shotgun (WGS) entry which is preliminary data.</text>
</comment>
<sequence>MRKPLTIIAVIIVILVIGGGAAQYLMRNDSGPLGGLGDDKSDQTEETEATEAAPEVPSQPEWCPAYEFISAPGTWESAPDDEPLNPQANSRSFMLSITNPLKETFTEDQVRVWTLPYTAQFKSVQSQQEMSYDDSRNEGRAKLEAELQWLHGECPQTQFILAGFSQGAVIVGDIADEIGGGTGVIPAESVAGVVAIADGRRENGVGINPGVDLGGIGAEIALQPVTGLVQLVVPGASMRGARPNDFGALADRTYQICAPSDSICDAPHNIGNAAERALELIDANGIHAIYASNDNVIPGTTTNQWVVGWASDIINQG</sequence>
<evidence type="ECO:0000256" key="3">
    <source>
        <dbReference type="ARBA" id="ARBA00022801"/>
    </source>
</evidence>
<accession>G7HXZ8</accession>
<dbReference type="AlphaFoldDB" id="G7HXZ8"/>
<dbReference type="SMART" id="SM01110">
    <property type="entry name" value="Cutinase"/>
    <property type="match status" value="1"/>
</dbReference>
<name>G7HXZ8_9CORY</name>
<dbReference type="ESTHER" id="9cory-g7hxz8">
    <property type="family name" value="Cutinase"/>
</dbReference>
<dbReference type="EMBL" id="CAFW01000076">
    <property type="protein sequence ID" value="CCE55063.1"/>
    <property type="molecule type" value="Genomic_DNA"/>
</dbReference>
<evidence type="ECO:0000256" key="4">
    <source>
        <dbReference type="ARBA" id="ARBA00023157"/>
    </source>
</evidence>
<keyword evidence="4" id="KW-1015">Disulfide bond</keyword>
<evidence type="ECO:0000313" key="7">
    <source>
        <dbReference type="Proteomes" id="UP000004840"/>
    </source>
</evidence>
<dbReference type="PANTHER" id="PTHR33630:SF9">
    <property type="entry name" value="CUTINASE 4"/>
    <property type="match status" value="1"/>
</dbReference>
<dbReference type="Gene3D" id="3.40.50.1820">
    <property type="entry name" value="alpha/beta hydrolase"/>
    <property type="match status" value="1"/>
</dbReference>
<feature type="region of interest" description="Disordered" evidence="5">
    <location>
        <begin position="33"/>
        <end position="58"/>
    </location>
</feature>
<dbReference type="InterPro" id="IPR000675">
    <property type="entry name" value="Cutinase/axe"/>
</dbReference>
<protein>
    <submittedName>
        <fullName evidence="6">Putative cutinase</fullName>
    </submittedName>
</protein>
<keyword evidence="3" id="KW-0378">Hydrolase</keyword>
<dbReference type="InterPro" id="IPR029058">
    <property type="entry name" value="AB_hydrolase_fold"/>
</dbReference>
<dbReference type="Pfam" id="PF01083">
    <property type="entry name" value="Cutinase"/>
    <property type="match status" value="1"/>
</dbReference>
<evidence type="ECO:0000256" key="1">
    <source>
        <dbReference type="ARBA" id="ARBA00007534"/>
    </source>
</evidence>
<comment type="similarity">
    <text evidence="1">Belongs to the cutinase family.</text>
</comment>
<keyword evidence="2" id="KW-0719">Serine esterase</keyword>
<gene>
    <name evidence="6" type="primary">3.1.1.74</name>
    <name evidence="6" type="ORF">CCAS_07745</name>
</gene>
<dbReference type="SUPFAM" id="SSF53474">
    <property type="entry name" value="alpha/beta-Hydrolases"/>
    <property type="match status" value="1"/>
</dbReference>
<dbReference type="Proteomes" id="UP000004840">
    <property type="component" value="Unassembled WGS sequence"/>
</dbReference>
<proteinExistence type="inferred from homology"/>
<dbReference type="RefSeq" id="WP_006822544.1">
    <property type="nucleotide sequence ID" value="NZ_CAFW01000076.1"/>
</dbReference>
<evidence type="ECO:0000256" key="5">
    <source>
        <dbReference type="SAM" id="MobiDB-lite"/>
    </source>
</evidence>
<organism evidence="6 7">
    <name type="scientific">Corynebacterium casei UCMA 3821</name>
    <dbReference type="NCBI Taxonomy" id="1110505"/>
    <lineage>
        <taxon>Bacteria</taxon>
        <taxon>Bacillati</taxon>
        <taxon>Actinomycetota</taxon>
        <taxon>Actinomycetes</taxon>
        <taxon>Mycobacteriales</taxon>
        <taxon>Corynebacteriaceae</taxon>
        <taxon>Corynebacterium</taxon>
    </lineage>
</organism>
<dbReference type="GO" id="GO:0052689">
    <property type="term" value="F:carboxylic ester hydrolase activity"/>
    <property type="evidence" value="ECO:0007669"/>
    <property type="project" value="UniProtKB-KW"/>
</dbReference>
<evidence type="ECO:0000313" key="6">
    <source>
        <dbReference type="EMBL" id="CCE55063.1"/>
    </source>
</evidence>
<reference evidence="6 7" key="1">
    <citation type="journal article" date="2012" name="J. Bacteriol.">
        <title>Genome Sequence of Corynebacterium casei UCMA 3821, Isolated from a Smear-Ripened Cheese.</title>
        <authorList>
            <person name="Monnet C."/>
            <person name="Loux V."/>
            <person name="Bento P."/>
            <person name="Gibrat J.F."/>
            <person name="Straub C."/>
            <person name="Bonnarme P."/>
            <person name="Landaud S."/>
            <person name="Irlinger F."/>
        </authorList>
    </citation>
    <scope>NUCLEOTIDE SEQUENCE [LARGE SCALE GENOMIC DNA]</scope>
    <source>
        <strain evidence="6 7">UCMA 3821</strain>
    </source>
</reference>
<evidence type="ECO:0000256" key="2">
    <source>
        <dbReference type="ARBA" id="ARBA00022487"/>
    </source>
</evidence>
<dbReference type="PANTHER" id="PTHR33630">
    <property type="entry name" value="CUTINASE RV1984C-RELATED-RELATED"/>
    <property type="match status" value="1"/>
</dbReference>